<evidence type="ECO:0000313" key="2">
    <source>
        <dbReference type="EMBL" id="CAB4780941.1"/>
    </source>
</evidence>
<evidence type="ECO:0000313" key="3">
    <source>
        <dbReference type="EMBL" id="CAB4806710.1"/>
    </source>
</evidence>
<dbReference type="EMBL" id="CAFAAL010000080">
    <property type="protein sequence ID" value="CAB4806710.1"/>
    <property type="molecule type" value="Genomic_DNA"/>
</dbReference>
<protein>
    <submittedName>
        <fullName evidence="1">Unannotated protein</fullName>
    </submittedName>
</protein>
<accession>A0A6J6S4P1</accession>
<dbReference type="AlphaFoldDB" id="A0A6J6S4P1"/>
<organism evidence="1">
    <name type="scientific">freshwater metagenome</name>
    <dbReference type="NCBI Taxonomy" id="449393"/>
    <lineage>
        <taxon>unclassified sequences</taxon>
        <taxon>metagenomes</taxon>
        <taxon>ecological metagenomes</taxon>
    </lineage>
</organism>
<evidence type="ECO:0000313" key="1">
    <source>
        <dbReference type="EMBL" id="CAB4729814.1"/>
    </source>
</evidence>
<gene>
    <name evidence="1" type="ORF">UFOPK2658_01613</name>
    <name evidence="2" type="ORF">UFOPK2880_01440</name>
    <name evidence="3" type="ORF">UFOPK3004_00977</name>
</gene>
<dbReference type="EMBL" id="CAEZZP010000109">
    <property type="protein sequence ID" value="CAB4780941.1"/>
    <property type="molecule type" value="Genomic_DNA"/>
</dbReference>
<proteinExistence type="predicted"/>
<dbReference type="EMBL" id="CAEZYH010000096">
    <property type="protein sequence ID" value="CAB4729814.1"/>
    <property type="molecule type" value="Genomic_DNA"/>
</dbReference>
<name>A0A6J6S4P1_9ZZZZ</name>
<sequence>MTTVYRPNVASKTFSACAATQTSLMNLASLPHFAATLPKIISPSRFHDPTSLSCVKNSRTKTKRSSKTSSADLACQSIGIISTQQSKTAVVARVSARSCATWLAVRRTHKKHQLCGMSISKLPSRKPNSKIVSVQAHTTTWLSLVATVKVMLSSTPHDQFCWPHVWHSLHIRMTIATNHFSARLFALRCTELKFPCLHIHLHKLIRAPALQ</sequence>
<reference evidence="1" key="1">
    <citation type="submission" date="2020-05" db="EMBL/GenBank/DDBJ databases">
        <authorList>
            <person name="Chiriac C."/>
            <person name="Salcher M."/>
            <person name="Ghai R."/>
            <person name="Kavagutti S V."/>
        </authorList>
    </citation>
    <scope>NUCLEOTIDE SEQUENCE</scope>
</reference>